<organism evidence="5 6">
    <name type="scientific">Lupinus angustifolius</name>
    <name type="common">Narrow-leaved blue lupine</name>
    <dbReference type="NCBI Taxonomy" id="3871"/>
    <lineage>
        <taxon>Eukaryota</taxon>
        <taxon>Viridiplantae</taxon>
        <taxon>Streptophyta</taxon>
        <taxon>Embryophyta</taxon>
        <taxon>Tracheophyta</taxon>
        <taxon>Spermatophyta</taxon>
        <taxon>Magnoliopsida</taxon>
        <taxon>eudicotyledons</taxon>
        <taxon>Gunneridae</taxon>
        <taxon>Pentapetalae</taxon>
        <taxon>rosids</taxon>
        <taxon>fabids</taxon>
        <taxon>Fabales</taxon>
        <taxon>Fabaceae</taxon>
        <taxon>Papilionoideae</taxon>
        <taxon>50 kb inversion clade</taxon>
        <taxon>genistoids sensu lato</taxon>
        <taxon>core genistoids</taxon>
        <taxon>Genisteae</taxon>
        <taxon>Lupinus</taxon>
    </lineage>
</organism>
<protein>
    <recommendedName>
        <fullName evidence="4">DYW domain-containing protein</fullName>
    </recommendedName>
</protein>
<evidence type="ECO:0000313" key="5">
    <source>
        <dbReference type="EMBL" id="OIV97151.1"/>
    </source>
</evidence>
<name>A0A4P1QXD4_LUPAN</name>
<dbReference type="InterPro" id="IPR032867">
    <property type="entry name" value="DYW_dom"/>
</dbReference>
<feature type="repeat" description="PPR" evidence="3">
    <location>
        <begin position="196"/>
        <end position="226"/>
    </location>
</feature>
<evidence type="ECO:0000256" key="1">
    <source>
        <dbReference type="ARBA" id="ARBA00006643"/>
    </source>
</evidence>
<dbReference type="Gramene" id="OIV97151">
    <property type="protein sequence ID" value="OIV97151"/>
    <property type="gene ID" value="TanjilG_28902"/>
</dbReference>
<dbReference type="InterPro" id="IPR011990">
    <property type="entry name" value="TPR-like_helical_dom_sf"/>
</dbReference>
<dbReference type="FunFam" id="1.25.40.10:FF:000333">
    <property type="entry name" value="Pentatricopeptide repeat-containing protein"/>
    <property type="match status" value="1"/>
</dbReference>
<dbReference type="GO" id="GO:0008270">
    <property type="term" value="F:zinc ion binding"/>
    <property type="evidence" value="ECO:0007669"/>
    <property type="project" value="InterPro"/>
</dbReference>
<dbReference type="InterPro" id="IPR046848">
    <property type="entry name" value="E_motif"/>
</dbReference>
<feature type="repeat" description="PPR" evidence="3">
    <location>
        <begin position="303"/>
        <end position="337"/>
    </location>
</feature>
<dbReference type="EMBL" id="CM007375">
    <property type="protein sequence ID" value="OIV97151.1"/>
    <property type="molecule type" value="Genomic_DNA"/>
</dbReference>
<dbReference type="InterPro" id="IPR046960">
    <property type="entry name" value="PPR_At4g14850-like_plant"/>
</dbReference>
<accession>A0A4P1QXD4</accession>
<sequence length="711" mass="79615">MVVVMMTTPSTLPSKTPTPITSIPYFPSNPKSIILYQCKTLMDLNQVHAHLIKTRLIHSPAVAGNLLESAALILPDAMDYALSVFRSIPQPNPPAYNIIIRGLTLHHSPREAILLFKHMCQENVVSPDDFTFCAVFKACSRLRALLEAQQARVHAKAVKCGLMSSELVENTLIHVYAACDAVEVARRVFDKMPERGIVAWNAMLAGYAKSGCWDEVVGLFLRMKEPRGVNVNDVRFDDVSLIIALSACGRLANLELGEWIGEYIEANGRSRNLTLMTSLLDMYGKCSNVDKARVVFDQLERRDVVAWSAMISGYSQANRCSEALDLFHEMQKANVEPNEVTMVSVLYSCGVLGAMETGKWVHFYVRRKKLKLTVTLGTALIDFYAKCGSVESAIEVFEKMPVKNVFSWTAIIHGLASNGEGKRALELFHLMKEANIEPNDVTFIGVLSACSHVGLVKEGRAVFLSMSKDFGIKPRIEHYGCMVDILGRAGFLDEAFQFIKDMPIEPNVVVWRTLLASCRAHKNVLVGEESFRRITELEPAHSGDYILLSNIYALVGRSEDALRVRSQMREMGIKKSPGCTMIELEGVVHEFFSEDDEHSHSKEIYMATEEMIRRIKSVGYEPNIADARIDAEEEDKVVSVSHHSEKLAIAFGLIKTKAGATIRLSKNLRVCTDCHNATKLISKVYNRKIIVRDRNRFHHFQNGSCSCNDFW</sequence>
<dbReference type="NCBIfam" id="TIGR00756">
    <property type="entry name" value="PPR"/>
    <property type="match status" value="6"/>
</dbReference>
<dbReference type="PANTHER" id="PTHR47926">
    <property type="entry name" value="PENTATRICOPEPTIDE REPEAT-CONTAINING PROTEIN"/>
    <property type="match status" value="1"/>
</dbReference>
<dbReference type="GO" id="GO:0009451">
    <property type="term" value="P:RNA modification"/>
    <property type="evidence" value="ECO:0007669"/>
    <property type="project" value="InterPro"/>
</dbReference>
<evidence type="ECO:0000313" key="6">
    <source>
        <dbReference type="Proteomes" id="UP000188354"/>
    </source>
</evidence>
<dbReference type="Pfam" id="PF14432">
    <property type="entry name" value="DYW_deaminase"/>
    <property type="match status" value="1"/>
</dbReference>
<comment type="similarity">
    <text evidence="1">Belongs to the PPR family. PCMP-H subfamily.</text>
</comment>
<dbReference type="FunFam" id="1.25.40.10:FF:000690">
    <property type="entry name" value="Pentatricopeptide repeat-containing protein"/>
    <property type="match status" value="1"/>
</dbReference>
<feature type="repeat" description="PPR" evidence="3">
    <location>
        <begin position="404"/>
        <end position="438"/>
    </location>
</feature>
<dbReference type="GO" id="GO:0003729">
    <property type="term" value="F:mRNA binding"/>
    <property type="evidence" value="ECO:0007669"/>
    <property type="project" value="UniProtKB-ARBA"/>
</dbReference>
<evidence type="ECO:0000259" key="4">
    <source>
        <dbReference type="Pfam" id="PF14432"/>
    </source>
</evidence>
<keyword evidence="2" id="KW-0677">Repeat</keyword>
<proteinExistence type="inferred from homology"/>
<evidence type="ECO:0000256" key="3">
    <source>
        <dbReference type="PROSITE-ProRule" id="PRU00708"/>
    </source>
</evidence>
<dbReference type="FunFam" id="1.25.40.10:FF:000427">
    <property type="entry name" value="Pentatricopeptide repeat-containing protein chloroplastic"/>
    <property type="match status" value="1"/>
</dbReference>
<dbReference type="Pfam" id="PF13041">
    <property type="entry name" value="PPR_2"/>
    <property type="match status" value="2"/>
</dbReference>
<dbReference type="Pfam" id="PF01535">
    <property type="entry name" value="PPR"/>
    <property type="match status" value="4"/>
</dbReference>
<reference evidence="5 6" key="1">
    <citation type="journal article" date="2017" name="Plant Biotechnol. J.">
        <title>A comprehensive draft genome sequence for lupin (Lupinus angustifolius), an emerging health food: insights into plant-microbe interactions and legume evolution.</title>
        <authorList>
            <person name="Hane J.K."/>
            <person name="Ming Y."/>
            <person name="Kamphuis L.G."/>
            <person name="Nelson M.N."/>
            <person name="Garg G."/>
            <person name="Atkins C.A."/>
            <person name="Bayer P.E."/>
            <person name="Bravo A."/>
            <person name="Bringans S."/>
            <person name="Cannon S."/>
            <person name="Edwards D."/>
            <person name="Foley R."/>
            <person name="Gao L.L."/>
            <person name="Harrison M.J."/>
            <person name="Huang W."/>
            <person name="Hurgobin B."/>
            <person name="Li S."/>
            <person name="Liu C.W."/>
            <person name="McGrath A."/>
            <person name="Morahan G."/>
            <person name="Murray J."/>
            <person name="Weller J."/>
            <person name="Jian J."/>
            <person name="Singh K.B."/>
        </authorList>
    </citation>
    <scope>NUCLEOTIDE SEQUENCE [LARGE SCALE GENOMIC DNA]</scope>
    <source>
        <strain evidence="6">cv. Tanjil</strain>
        <tissue evidence="5">Whole plant</tissue>
    </source>
</reference>
<feature type="domain" description="DYW" evidence="4">
    <location>
        <begin position="619"/>
        <end position="711"/>
    </location>
</feature>
<evidence type="ECO:0000256" key="2">
    <source>
        <dbReference type="ARBA" id="ARBA00022737"/>
    </source>
</evidence>
<dbReference type="InterPro" id="IPR002885">
    <property type="entry name" value="PPR_rpt"/>
</dbReference>
<gene>
    <name evidence="5" type="ORF">TanjilG_28902</name>
</gene>
<dbReference type="PANTHER" id="PTHR47926:SF458">
    <property type="entry name" value="PENTATRICOPEPTIDE REPEAT-CONTAINING PROTEIN"/>
    <property type="match status" value="1"/>
</dbReference>
<keyword evidence="6" id="KW-1185">Reference proteome</keyword>
<dbReference type="Pfam" id="PF20431">
    <property type="entry name" value="E_motif"/>
    <property type="match status" value="1"/>
</dbReference>
<dbReference type="AlphaFoldDB" id="A0A4P1QXD4"/>
<dbReference type="Proteomes" id="UP000188354">
    <property type="component" value="Chromosome LG15"/>
</dbReference>
<dbReference type="PROSITE" id="PS51375">
    <property type="entry name" value="PPR"/>
    <property type="match status" value="4"/>
</dbReference>
<feature type="repeat" description="PPR" evidence="3">
    <location>
        <begin position="92"/>
        <end position="126"/>
    </location>
</feature>
<dbReference type="Gene3D" id="1.25.40.10">
    <property type="entry name" value="Tetratricopeptide repeat domain"/>
    <property type="match status" value="4"/>
</dbReference>